<reference evidence="9 10" key="1">
    <citation type="submission" date="2019-02" db="EMBL/GenBank/DDBJ databases">
        <title>Deep-cultivation of Planctomycetes and their phenomic and genomic characterization uncovers novel biology.</title>
        <authorList>
            <person name="Wiegand S."/>
            <person name="Jogler M."/>
            <person name="Boedeker C."/>
            <person name="Pinto D."/>
            <person name="Vollmers J."/>
            <person name="Rivas-Marin E."/>
            <person name="Kohn T."/>
            <person name="Peeters S.H."/>
            <person name="Heuer A."/>
            <person name="Rast P."/>
            <person name="Oberbeckmann S."/>
            <person name="Bunk B."/>
            <person name="Jeske O."/>
            <person name="Meyerdierks A."/>
            <person name="Storesund J.E."/>
            <person name="Kallscheuer N."/>
            <person name="Luecker S."/>
            <person name="Lage O.M."/>
            <person name="Pohl T."/>
            <person name="Merkel B.J."/>
            <person name="Hornburger P."/>
            <person name="Mueller R.-W."/>
            <person name="Bruemmer F."/>
            <person name="Labrenz M."/>
            <person name="Spormann A.M."/>
            <person name="Op den Camp H."/>
            <person name="Overmann J."/>
            <person name="Amann R."/>
            <person name="Jetten M.S.M."/>
            <person name="Mascher T."/>
            <person name="Medema M.H."/>
            <person name="Devos D.P."/>
            <person name="Kaster A.-K."/>
            <person name="Ovreas L."/>
            <person name="Rohde M."/>
            <person name="Galperin M.Y."/>
            <person name="Jogler C."/>
        </authorList>
    </citation>
    <scope>NUCLEOTIDE SEQUENCE [LARGE SCALE GENOMIC DNA]</scope>
    <source>
        <strain evidence="9 10">Pla133</strain>
    </source>
</reference>
<dbReference type="GO" id="GO:0005524">
    <property type="term" value="F:ATP binding"/>
    <property type="evidence" value="ECO:0007669"/>
    <property type="project" value="UniProtKB-UniRule"/>
</dbReference>
<dbReference type="SUPFAM" id="SSF56112">
    <property type="entry name" value="Protein kinase-like (PK-like)"/>
    <property type="match status" value="1"/>
</dbReference>
<dbReference type="Proteomes" id="UP000316921">
    <property type="component" value="Chromosome"/>
</dbReference>
<dbReference type="InterPro" id="IPR008271">
    <property type="entry name" value="Ser/Thr_kinase_AS"/>
</dbReference>
<dbReference type="InterPro" id="IPR019734">
    <property type="entry name" value="TPR_rpt"/>
</dbReference>
<evidence type="ECO:0000256" key="1">
    <source>
        <dbReference type="ARBA" id="ARBA00022679"/>
    </source>
</evidence>
<evidence type="ECO:0000313" key="9">
    <source>
        <dbReference type="EMBL" id="QDU68175.1"/>
    </source>
</evidence>
<dbReference type="Pfam" id="PF13424">
    <property type="entry name" value="TPR_12"/>
    <property type="match status" value="3"/>
</dbReference>
<evidence type="ECO:0000259" key="8">
    <source>
        <dbReference type="PROSITE" id="PS50011"/>
    </source>
</evidence>
<dbReference type="InterPro" id="IPR011009">
    <property type="entry name" value="Kinase-like_dom_sf"/>
</dbReference>
<evidence type="ECO:0000256" key="7">
    <source>
        <dbReference type="SAM" id="Phobius"/>
    </source>
</evidence>
<keyword evidence="3 9" id="KW-0418">Kinase</keyword>
<dbReference type="PANTHER" id="PTHR43289">
    <property type="entry name" value="MITOGEN-ACTIVATED PROTEIN KINASE KINASE KINASE 20-RELATED"/>
    <property type="match status" value="1"/>
</dbReference>
<evidence type="ECO:0000256" key="2">
    <source>
        <dbReference type="ARBA" id="ARBA00022741"/>
    </source>
</evidence>
<evidence type="ECO:0000256" key="4">
    <source>
        <dbReference type="ARBA" id="ARBA00022840"/>
    </source>
</evidence>
<keyword evidence="1 9" id="KW-0808">Transferase</keyword>
<dbReference type="Gene3D" id="3.30.200.20">
    <property type="entry name" value="Phosphorylase Kinase, domain 1"/>
    <property type="match status" value="1"/>
</dbReference>
<dbReference type="PROSITE" id="PS50005">
    <property type="entry name" value="TPR"/>
    <property type="match status" value="1"/>
</dbReference>
<evidence type="ECO:0000313" key="10">
    <source>
        <dbReference type="Proteomes" id="UP000316921"/>
    </source>
</evidence>
<proteinExistence type="predicted"/>
<dbReference type="AlphaFoldDB" id="A0A518BMH9"/>
<dbReference type="SMART" id="SM00220">
    <property type="entry name" value="S_TKc"/>
    <property type="match status" value="1"/>
</dbReference>
<dbReference type="InterPro" id="IPR011990">
    <property type="entry name" value="TPR-like_helical_dom_sf"/>
</dbReference>
<gene>
    <name evidence="9" type="primary">pknB_19</name>
    <name evidence="9" type="ORF">Pla133_32690</name>
</gene>
<keyword evidence="2 6" id="KW-0547">Nucleotide-binding</keyword>
<keyword evidence="10" id="KW-1185">Reference proteome</keyword>
<dbReference type="Pfam" id="PF13374">
    <property type="entry name" value="TPR_10"/>
    <property type="match status" value="2"/>
</dbReference>
<feature type="transmembrane region" description="Helical" evidence="7">
    <location>
        <begin position="384"/>
        <end position="407"/>
    </location>
</feature>
<evidence type="ECO:0000256" key="5">
    <source>
        <dbReference type="PROSITE-ProRule" id="PRU00339"/>
    </source>
</evidence>
<dbReference type="EMBL" id="CP036287">
    <property type="protein sequence ID" value="QDU68175.1"/>
    <property type="molecule type" value="Genomic_DNA"/>
</dbReference>
<feature type="binding site" evidence="6">
    <location>
        <position position="116"/>
    </location>
    <ligand>
        <name>ATP</name>
        <dbReference type="ChEBI" id="CHEBI:30616"/>
    </ligand>
</feature>
<keyword evidence="7" id="KW-1133">Transmembrane helix</keyword>
<dbReference type="InterPro" id="IPR017441">
    <property type="entry name" value="Protein_kinase_ATP_BS"/>
</dbReference>
<dbReference type="RefSeq" id="WP_145066966.1">
    <property type="nucleotide sequence ID" value="NZ_CP036287.1"/>
</dbReference>
<dbReference type="SUPFAM" id="SSF48452">
    <property type="entry name" value="TPR-like"/>
    <property type="match status" value="2"/>
</dbReference>
<evidence type="ECO:0000256" key="3">
    <source>
        <dbReference type="ARBA" id="ARBA00022777"/>
    </source>
</evidence>
<dbReference type="PROSITE" id="PS50011">
    <property type="entry name" value="PROTEIN_KINASE_DOM"/>
    <property type="match status" value="1"/>
</dbReference>
<feature type="domain" description="Protein kinase" evidence="8">
    <location>
        <begin position="87"/>
        <end position="358"/>
    </location>
</feature>
<organism evidence="9 10">
    <name type="scientific">Engelhardtia mirabilis</name>
    <dbReference type="NCBI Taxonomy" id="2528011"/>
    <lineage>
        <taxon>Bacteria</taxon>
        <taxon>Pseudomonadati</taxon>
        <taxon>Planctomycetota</taxon>
        <taxon>Planctomycetia</taxon>
        <taxon>Planctomycetia incertae sedis</taxon>
        <taxon>Engelhardtia</taxon>
    </lineage>
</organism>
<keyword evidence="5" id="KW-0802">TPR repeat</keyword>
<evidence type="ECO:0000256" key="6">
    <source>
        <dbReference type="PROSITE-ProRule" id="PRU10141"/>
    </source>
</evidence>
<dbReference type="KEGG" id="pbap:Pla133_32690"/>
<dbReference type="Pfam" id="PF00069">
    <property type="entry name" value="Pkinase"/>
    <property type="match status" value="1"/>
</dbReference>
<keyword evidence="7" id="KW-0472">Membrane</keyword>
<dbReference type="InterPro" id="IPR000719">
    <property type="entry name" value="Prot_kinase_dom"/>
</dbReference>
<sequence length="876" mass="95899">MTAGDSRKFEAALEAFNDLCDLAPDDLERRLEELDNADPVLRAEVEALLRADRRTAHPLDRRAVDLLPELGASSAGSARQPHRIGEYEILGVLGLGGMGVVYEAQQESPRRRVALKLIRPGLLTQDRLRRFEHEASVLASLSHPGIAQIFAAGTAGTPPELQPFIAMELVQGLPLDQFVQERNLDLRARLALVASLCDAVHYAHGKGVVHRDLKPANVLVTADGNLKILDFGVARMTDADVDTWTRGTQVGEVLGTLPYMSPEQVTGDPEAVDLRADIYSIGVLVFELLAGQRPLDLTQRSLAEAARVISEEEPTTLGSIDRSLRGDVETIVGKALEKDRERRYPSAQALASDLRRYLAHEPIQARPPSRTYQLARLARRNRGLVAGLALTMLVLTVGAVTSTALFLRSQHNLGRAQEAEARWRDAAQRAEVETRVAREVSDFLSGLFEVSDPSGAAGARVTALELLERGRQQIAEGLADQPLVRAELMNTMGRVYFNLGQYAAAAPLLDDTIAALRAEPDADPLELATALFSRGEVYHYEGELEPVEAYYAEALALREANLPPGDLLIAHNLDVLGRLYRDLGDPQHMLRARELAQRAQTMRIEGGADAMARSESLQSLGFLAMAEGDLDGARDLIEQALAMREELPSERFRVPELRHTLASLHSARGELAEAEAFYRQGVEESRRIFGERHVFVAHNLSGLAFCLQAQGELERAEATFVEALDLIPNPDSPIGRQVRNGLAFVKQDRGDLDGAEEIYRDLVAASARRLGADHAMTLVHRNNLASLLLDRGDVEGAVEIMSEVVAAHGRAGLETPDRALAVRNLANYLGQLGRQEESVMRFEEYLELCGKIFGEASPQVARAQELLDGQRAAGGR</sequence>
<name>A0A518BMH9_9BACT</name>
<dbReference type="PROSITE" id="PS00108">
    <property type="entry name" value="PROTEIN_KINASE_ST"/>
    <property type="match status" value="1"/>
</dbReference>
<dbReference type="EC" id="2.7.11.1" evidence="9"/>
<feature type="repeat" description="TPR" evidence="5">
    <location>
        <begin position="528"/>
        <end position="561"/>
    </location>
</feature>
<keyword evidence="4 6" id="KW-0067">ATP-binding</keyword>
<dbReference type="GO" id="GO:0004674">
    <property type="term" value="F:protein serine/threonine kinase activity"/>
    <property type="evidence" value="ECO:0007669"/>
    <property type="project" value="UniProtKB-EC"/>
</dbReference>
<accession>A0A518BMH9</accession>
<dbReference type="PANTHER" id="PTHR43289:SF6">
    <property type="entry name" value="SERINE_THREONINE-PROTEIN KINASE NEKL-3"/>
    <property type="match status" value="1"/>
</dbReference>
<keyword evidence="7" id="KW-0812">Transmembrane</keyword>
<dbReference type="Gene3D" id="1.10.510.10">
    <property type="entry name" value="Transferase(Phosphotransferase) domain 1"/>
    <property type="match status" value="1"/>
</dbReference>
<dbReference type="SMART" id="SM00028">
    <property type="entry name" value="TPR"/>
    <property type="match status" value="6"/>
</dbReference>
<dbReference type="Gene3D" id="1.25.40.10">
    <property type="entry name" value="Tetratricopeptide repeat domain"/>
    <property type="match status" value="3"/>
</dbReference>
<dbReference type="PROSITE" id="PS00107">
    <property type="entry name" value="PROTEIN_KINASE_ATP"/>
    <property type="match status" value="1"/>
</dbReference>
<protein>
    <submittedName>
        <fullName evidence="9">Serine/threonine-protein kinase PknB</fullName>
        <ecNumber evidence="9">2.7.11.1</ecNumber>
    </submittedName>
</protein>
<dbReference type="CDD" id="cd14014">
    <property type="entry name" value="STKc_PknB_like"/>
    <property type="match status" value="1"/>
</dbReference>